<dbReference type="Proteomes" id="UP000178526">
    <property type="component" value="Unassembled WGS sequence"/>
</dbReference>
<evidence type="ECO:0000313" key="4">
    <source>
        <dbReference type="Proteomes" id="UP000178526"/>
    </source>
</evidence>
<reference evidence="3 4" key="1">
    <citation type="journal article" date="2016" name="Nat. Commun.">
        <title>Thousands of microbial genomes shed light on interconnected biogeochemical processes in an aquifer system.</title>
        <authorList>
            <person name="Anantharaman K."/>
            <person name="Brown C.T."/>
            <person name="Hug L.A."/>
            <person name="Sharon I."/>
            <person name="Castelle C.J."/>
            <person name="Probst A.J."/>
            <person name="Thomas B.C."/>
            <person name="Singh A."/>
            <person name="Wilkins M.J."/>
            <person name="Karaoz U."/>
            <person name="Brodie E.L."/>
            <person name="Williams K.H."/>
            <person name="Hubbard S.S."/>
            <person name="Banfield J.F."/>
        </authorList>
    </citation>
    <scope>NUCLEOTIDE SEQUENCE [LARGE SCALE GENOMIC DNA]</scope>
</reference>
<evidence type="ECO:0000256" key="2">
    <source>
        <dbReference type="SAM" id="Phobius"/>
    </source>
</evidence>
<dbReference type="EMBL" id="MGDB01000127">
    <property type="protein sequence ID" value="OGL39131.1"/>
    <property type="molecule type" value="Genomic_DNA"/>
</dbReference>
<keyword evidence="2" id="KW-0472">Membrane</keyword>
<gene>
    <name evidence="3" type="ORF">A2042_07980</name>
</gene>
<comment type="caution">
    <text evidence="3">The sequence shown here is derived from an EMBL/GenBank/DDBJ whole genome shotgun (WGS) entry which is preliminary data.</text>
</comment>
<organism evidence="3 4">
    <name type="scientific">Candidatus Schekmanbacteria bacterium GWA2_38_11</name>
    <dbReference type="NCBI Taxonomy" id="1817876"/>
    <lineage>
        <taxon>Bacteria</taxon>
        <taxon>Candidatus Schekmaniibacteriota</taxon>
    </lineage>
</organism>
<name>A0A1F7RCI9_9BACT</name>
<keyword evidence="2" id="KW-0812">Transmembrane</keyword>
<dbReference type="AlphaFoldDB" id="A0A1F7RCI9"/>
<sequence length="98" mass="11404">MSSISFKLFLVFFISINFVFFSGCFFSRINHLDSEILELKNNLSKIEKDRSTEKQQTETRLKSLEQGFKSNSSRIDELMQRTSITGGKVEEEQIREGK</sequence>
<protein>
    <submittedName>
        <fullName evidence="3">Uncharacterized protein</fullName>
    </submittedName>
</protein>
<feature type="transmembrane region" description="Helical" evidence="2">
    <location>
        <begin position="6"/>
        <end position="26"/>
    </location>
</feature>
<keyword evidence="1" id="KW-0175">Coiled coil</keyword>
<evidence type="ECO:0000256" key="1">
    <source>
        <dbReference type="SAM" id="Coils"/>
    </source>
</evidence>
<accession>A0A1F7RCI9</accession>
<dbReference type="PROSITE" id="PS51257">
    <property type="entry name" value="PROKAR_LIPOPROTEIN"/>
    <property type="match status" value="1"/>
</dbReference>
<evidence type="ECO:0000313" key="3">
    <source>
        <dbReference type="EMBL" id="OGL39131.1"/>
    </source>
</evidence>
<keyword evidence="2" id="KW-1133">Transmembrane helix</keyword>
<proteinExistence type="predicted"/>
<feature type="coiled-coil region" evidence="1">
    <location>
        <begin position="29"/>
        <end position="56"/>
    </location>
</feature>